<feature type="compositionally biased region" description="Basic and acidic residues" evidence="1">
    <location>
        <begin position="152"/>
        <end position="166"/>
    </location>
</feature>
<gene>
    <name evidence="2" type="ORF">B0I35DRAFT_485209</name>
</gene>
<keyword evidence="3" id="KW-1185">Reference proteome</keyword>
<proteinExistence type="predicted"/>
<feature type="region of interest" description="Disordered" evidence="1">
    <location>
        <begin position="134"/>
        <end position="166"/>
    </location>
</feature>
<evidence type="ECO:0000313" key="3">
    <source>
        <dbReference type="Proteomes" id="UP000813444"/>
    </source>
</evidence>
<organism evidence="2 3">
    <name type="scientific">Stachybotrys elegans</name>
    <dbReference type="NCBI Taxonomy" id="80388"/>
    <lineage>
        <taxon>Eukaryota</taxon>
        <taxon>Fungi</taxon>
        <taxon>Dikarya</taxon>
        <taxon>Ascomycota</taxon>
        <taxon>Pezizomycotina</taxon>
        <taxon>Sordariomycetes</taxon>
        <taxon>Hypocreomycetidae</taxon>
        <taxon>Hypocreales</taxon>
        <taxon>Stachybotryaceae</taxon>
        <taxon>Stachybotrys</taxon>
    </lineage>
</organism>
<dbReference type="EMBL" id="JAGPNK010000034">
    <property type="protein sequence ID" value="KAH7303402.1"/>
    <property type="molecule type" value="Genomic_DNA"/>
</dbReference>
<dbReference type="Proteomes" id="UP000813444">
    <property type="component" value="Unassembled WGS sequence"/>
</dbReference>
<protein>
    <submittedName>
        <fullName evidence="2">Uncharacterized protein</fullName>
    </submittedName>
</protein>
<sequence>MHILAVQDGLVPESGTKPKSNKWLVLPTAFSFTVTTKVPVNFAIVATTYGDEVPVEACPVNGPAGAAIYARPMGQQGMTLKSTLKVKNDPSLLNGTISMTTALLTGVSLIHPEPSKPDTDTLKQFDYRRFMAQNVQDPDGRHRFPELIKPPKCFEAEKPAEEGPEK</sequence>
<name>A0A8K0WIQ6_9HYPO</name>
<dbReference type="AlphaFoldDB" id="A0A8K0WIQ6"/>
<reference evidence="2" key="1">
    <citation type="journal article" date="2021" name="Nat. Commun.">
        <title>Genetic determinants of endophytism in the Arabidopsis root mycobiome.</title>
        <authorList>
            <person name="Mesny F."/>
            <person name="Miyauchi S."/>
            <person name="Thiergart T."/>
            <person name="Pickel B."/>
            <person name="Atanasova L."/>
            <person name="Karlsson M."/>
            <person name="Huettel B."/>
            <person name="Barry K.W."/>
            <person name="Haridas S."/>
            <person name="Chen C."/>
            <person name="Bauer D."/>
            <person name="Andreopoulos W."/>
            <person name="Pangilinan J."/>
            <person name="LaButti K."/>
            <person name="Riley R."/>
            <person name="Lipzen A."/>
            <person name="Clum A."/>
            <person name="Drula E."/>
            <person name="Henrissat B."/>
            <person name="Kohler A."/>
            <person name="Grigoriev I.V."/>
            <person name="Martin F.M."/>
            <person name="Hacquard S."/>
        </authorList>
    </citation>
    <scope>NUCLEOTIDE SEQUENCE</scope>
    <source>
        <strain evidence="2">MPI-CAGE-CH-0235</strain>
    </source>
</reference>
<accession>A0A8K0WIQ6</accession>
<comment type="caution">
    <text evidence="2">The sequence shown here is derived from an EMBL/GenBank/DDBJ whole genome shotgun (WGS) entry which is preliminary data.</text>
</comment>
<evidence type="ECO:0000256" key="1">
    <source>
        <dbReference type="SAM" id="MobiDB-lite"/>
    </source>
</evidence>
<evidence type="ECO:0000313" key="2">
    <source>
        <dbReference type="EMBL" id="KAH7303402.1"/>
    </source>
</evidence>